<protein>
    <submittedName>
        <fullName evidence="5">Uncharacterized protein</fullName>
    </submittedName>
</protein>
<dbReference type="InterPro" id="IPR020472">
    <property type="entry name" value="WD40_PAC1"/>
</dbReference>
<dbReference type="Gene3D" id="1.20.1280.50">
    <property type="match status" value="1"/>
</dbReference>
<dbReference type="SMART" id="SM00320">
    <property type="entry name" value="WD40"/>
    <property type="match status" value="6"/>
</dbReference>
<dbReference type="Gene3D" id="2.130.10.10">
    <property type="entry name" value="YVTN repeat-like/Quinoprotein amine dehydrogenase"/>
    <property type="match status" value="1"/>
</dbReference>
<feature type="repeat" description="WD" evidence="3">
    <location>
        <begin position="656"/>
        <end position="687"/>
    </location>
</feature>
<dbReference type="InterPro" id="IPR001680">
    <property type="entry name" value="WD40_rpt"/>
</dbReference>
<keyword evidence="1 3" id="KW-0853">WD repeat</keyword>
<dbReference type="CDD" id="cd22136">
    <property type="entry name" value="F-box_FBXW10"/>
    <property type="match status" value="1"/>
</dbReference>
<evidence type="ECO:0000256" key="4">
    <source>
        <dbReference type="SAM" id="MobiDB-lite"/>
    </source>
</evidence>
<feature type="region of interest" description="Disordered" evidence="4">
    <location>
        <begin position="364"/>
        <end position="386"/>
    </location>
</feature>
<organism evidence="5 6">
    <name type="scientific">Chiloscyllium punctatum</name>
    <name type="common">Brownbanded bambooshark</name>
    <name type="synonym">Hemiscyllium punctatum</name>
    <dbReference type="NCBI Taxonomy" id="137246"/>
    <lineage>
        <taxon>Eukaryota</taxon>
        <taxon>Metazoa</taxon>
        <taxon>Chordata</taxon>
        <taxon>Craniata</taxon>
        <taxon>Vertebrata</taxon>
        <taxon>Chondrichthyes</taxon>
        <taxon>Elasmobranchii</taxon>
        <taxon>Galeomorphii</taxon>
        <taxon>Galeoidea</taxon>
        <taxon>Orectolobiformes</taxon>
        <taxon>Hemiscylliidae</taxon>
        <taxon>Chiloscyllium</taxon>
    </lineage>
</organism>
<dbReference type="PROSITE" id="PS50082">
    <property type="entry name" value="WD_REPEATS_2"/>
    <property type="match status" value="3"/>
</dbReference>
<dbReference type="AlphaFoldDB" id="A0A401SA54"/>
<evidence type="ECO:0000256" key="2">
    <source>
        <dbReference type="ARBA" id="ARBA00022737"/>
    </source>
</evidence>
<dbReference type="InterPro" id="IPR015943">
    <property type="entry name" value="WD40/YVTN_repeat-like_dom_sf"/>
</dbReference>
<dbReference type="InterPro" id="IPR036047">
    <property type="entry name" value="F-box-like_dom_sf"/>
</dbReference>
<dbReference type="InterPro" id="IPR036322">
    <property type="entry name" value="WD40_repeat_dom_sf"/>
</dbReference>
<sequence>MHDLDAAGEMTEFNLHVPSTLTCRTDCSAPRCGSCYTCTLQSRLASTKQWFLRAGDITKQQFLIGLVRRVDSLDLLLQLDRLLQPTLSKDFTHSRSSANPSLPEDFSTLSSDRSLNKLDLHNYVTSAWEWFTGSKRWTKTNYLLRLFQLCDVKHLHHIGNLIRTLIIGRSTPEFFEWKGEEKDEDDNLLHESNYTFRTDEHPELEQLTEIWPEYSEVTLEMLPSSLLYQPEDKPVAASRLSLQLKSKKTKKKQIVTSGIVNESPVIVEPPIPIRITSPFEATSGVTYHKDFIRCLPIHLAKYVLGFLDQSSLQNCMLVSHHWAYLGKEFTRDKLAIQCIFDEIRKLQKIGTTTKLKTVEKIKKEMGKKMHKETHREIKQDKKSRKHKGKVKETALEACIRQLENKQVHISKNLFKKKTDSKILQATAPHNINTVYAKICQIPVPRIDEKGFTIPTQNLKKKIGLAASYIGIHTDMVQMEERNVYCGPYNIIVIKQFMDVARVIHYDGGQWIAMASGDRRIRFLDINHSKNVPHSLSGHAGAIKAVILCEEQGFLLSGSYDLTIRKWNLKTATCVTMYRGHTGFITCLSLHENVLVSGSTDCHAKVWDLQKGTCFHTFKQDKSILSVAINATYVMSGNEKGVIHVWNIKPPSLVKVLTGHINSITCMSFDQWHLISGSKDKCIKVWSMMGKFSDCLMTFKHPQEVLCLQFVYLRVISGCRDGKIRIFDLLNGICLRMMRATGHGDPVLSIHIAGNRMVINTMSNVVKFQFEDIVWDYKAKASILDASTPQDKFKMAPLRKQPYSYVRAQRMRRIGSTNEKIYHRQEKFSKDGLFHHARFLSARCMKAAQRIQSDSMKALSLRESQYRDHSASYSLQSEFDLKPPSAYMSSSEMLTQKHLKQDADSRILYDTVKKGSDTAMKKATVKISDTVDAVGLRDDCIDVKTLMAPFELKMQKFKEKDKFSGLDTKCFVTKPMIKRSKSAVAFVDSVKFRRAKGRPQSAVEEINKSMSSRTTSSNNGSRAKAFILTDSATATIEPKHKLQHIVDINPYRNNSGFTLSTMTQQKEYAEKIAKDHNAQQQRTSNTHS</sequence>
<proteinExistence type="predicted"/>
<dbReference type="STRING" id="137246.A0A401SA54"/>
<dbReference type="Pfam" id="PF00400">
    <property type="entry name" value="WD40"/>
    <property type="match status" value="4"/>
</dbReference>
<dbReference type="SUPFAM" id="SSF50978">
    <property type="entry name" value="WD40 repeat-like"/>
    <property type="match status" value="1"/>
</dbReference>
<feature type="repeat" description="WD" evidence="3">
    <location>
        <begin position="535"/>
        <end position="576"/>
    </location>
</feature>
<feature type="compositionally biased region" description="Basic and acidic residues" evidence="4">
    <location>
        <begin position="364"/>
        <end position="380"/>
    </location>
</feature>
<gene>
    <name evidence="5" type="ORF">chiPu_0005711</name>
</gene>
<dbReference type="InterPro" id="IPR019775">
    <property type="entry name" value="WD40_repeat_CS"/>
</dbReference>
<evidence type="ECO:0000256" key="3">
    <source>
        <dbReference type="PROSITE-ProRule" id="PRU00221"/>
    </source>
</evidence>
<keyword evidence="6" id="KW-1185">Reference proteome</keyword>
<dbReference type="Proteomes" id="UP000287033">
    <property type="component" value="Unassembled WGS sequence"/>
</dbReference>
<accession>A0A401SA54</accession>
<dbReference type="SUPFAM" id="SSF81383">
    <property type="entry name" value="F-box domain"/>
    <property type="match status" value="1"/>
</dbReference>
<dbReference type="PROSITE" id="PS50294">
    <property type="entry name" value="WD_REPEATS_REGION"/>
    <property type="match status" value="3"/>
</dbReference>
<dbReference type="PROSITE" id="PS00678">
    <property type="entry name" value="WD_REPEATS_1"/>
    <property type="match status" value="1"/>
</dbReference>
<dbReference type="OMA" id="QKCETCI"/>
<dbReference type="PRINTS" id="PR00320">
    <property type="entry name" value="GPROTEINBRPT"/>
</dbReference>
<feature type="repeat" description="WD" evidence="3">
    <location>
        <begin position="577"/>
        <end position="616"/>
    </location>
</feature>
<dbReference type="PANTHER" id="PTHR19872:SF7">
    <property type="entry name" value="F-BOX AND WD REPEAT DOMAIN CONTAINING PROTEIN 10B-RELATED"/>
    <property type="match status" value="1"/>
</dbReference>
<comment type="caution">
    <text evidence="5">The sequence shown here is derived from an EMBL/GenBank/DDBJ whole genome shotgun (WGS) entry which is preliminary data.</text>
</comment>
<keyword evidence="2" id="KW-0677">Repeat</keyword>
<dbReference type="InterPro" id="IPR051075">
    <property type="entry name" value="SCF_subunit_WD-repeat"/>
</dbReference>
<evidence type="ECO:0000313" key="5">
    <source>
        <dbReference type="EMBL" id="GCC27287.1"/>
    </source>
</evidence>
<name>A0A401SA54_CHIPU</name>
<dbReference type="PANTHER" id="PTHR19872">
    <property type="entry name" value="UBIQUITIN LIGASE SPECIFICITY FACTOR/HREP PROTEIN"/>
    <property type="match status" value="1"/>
</dbReference>
<reference evidence="5 6" key="1">
    <citation type="journal article" date="2018" name="Nat. Ecol. Evol.">
        <title>Shark genomes provide insights into elasmobranch evolution and the origin of vertebrates.</title>
        <authorList>
            <person name="Hara Y"/>
            <person name="Yamaguchi K"/>
            <person name="Onimaru K"/>
            <person name="Kadota M"/>
            <person name="Koyanagi M"/>
            <person name="Keeley SD"/>
            <person name="Tatsumi K"/>
            <person name="Tanaka K"/>
            <person name="Motone F"/>
            <person name="Kageyama Y"/>
            <person name="Nozu R"/>
            <person name="Adachi N"/>
            <person name="Nishimura O"/>
            <person name="Nakagawa R"/>
            <person name="Tanegashima C"/>
            <person name="Kiyatake I"/>
            <person name="Matsumoto R"/>
            <person name="Murakumo K"/>
            <person name="Nishida K"/>
            <person name="Terakita A"/>
            <person name="Kuratani S"/>
            <person name="Sato K"/>
            <person name="Hyodo S Kuraku.S."/>
        </authorList>
    </citation>
    <scope>NUCLEOTIDE SEQUENCE [LARGE SCALE GENOMIC DNA]</scope>
</reference>
<dbReference type="OrthoDB" id="674604at2759"/>
<dbReference type="EMBL" id="BEZZ01000159">
    <property type="protein sequence ID" value="GCC27287.1"/>
    <property type="molecule type" value="Genomic_DNA"/>
</dbReference>
<evidence type="ECO:0000256" key="1">
    <source>
        <dbReference type="ARBA" id="ARBA00022574"/>
    </source>
</evidence>
<evidence type="ECO:0000313" key="6">
    <source>
        <dbReference type="Proteomes" id="UP000287033"/>
    </source>
</evidence>
<dbReference type="CDD" id="cd00200">
    <property type="entry name" value="WD40"/>
    <property type="match status" value="1"/>
</dbReference>